<dbReference type="EMBL" id="JACHXO010000001">
    <property type="protein sequence ID" value="MBB3193521.1"/>
    <property type="molecule type" value="Genomic_DNA"/>
</dbReference>
<reference evidence="2 3" key="1">
    <citation type="submission" date="2020-08" db="EMBL/GenBank/DDBJ databases">
        <title>Genomic Encyclopedia of Type Strains, Phase III (KMG-III): the genomes of soil and plant-associated and newly described type strains.</title>
        <authorList>
            <person name="Whitman W."/>
        </authorList>
    </citation>
    <scope>NUCLEOTIDE SEQUENCE [LARGE SCALE GENOMIC DNA]</scope>
    <source>
        <strain evidence="2 3">CECT 7247</strain>
    </source>
</reference>
<organism evidence="2 3">
    <name type="scientific">Roseateles terrae</name>
    <dbReference type="NCBI Taxonomy" id="431060"/>
    <lineage>
        <taxon>Bacteria</taxon>
        <taxon>Pseudomonadati</taxon>
        <taxon>Pseudomonadota</taxon>
        <taxon>Betaproteobacteria</taxon>
        <taxon>Burkholderiales</taxon>
        <taxon>Sphaerotilaceae</taxon>
        <taxon>Roseateles</taxon>
    </lineage>
</organism>
<feature type="region of interest" description="Disordered" evidence="1">
    <location>
        <begin position="595"/>
        <end position="620"/>
    </location>
</feature>
<sequence length="894" mass="95915">MFQVRMSEVIESASNHAHAPEVTDATSAAGGNAPSASRVTPSAPPSVVLSATPMKPAPQATAQPLLDRHWCMSSRLPFVPAHFLVLPDGLRMPAVGQSDWCDPLGPETARINATPLSLRPADAQRPGHTRSLREGVTNWSQLMKQPVVLQMQSVVQPNSRAAGGFATALLATGTTDLIAVDALVRHPDAAEAAGPAAAHGKTPALTQKAPGFPVAFPLDNPLTDAVTDSCRYAFPAESPYTSVKTETVAPTKRKGGIPQGQLTISLEGADGRCFQHRVRTHTLNLNSPHWAHQLLYALNVRFLESDKKPLQLALMCKDGATASGAVATALHGMECLEALNRGDLHMPDEAALAARLDDFIRAGQSVRSPEFAKVDGKPVDTRRMARDLWQAWASLQSKPDSVAVQTLRRHQLDEGVWLNSDDTTPLLDAVDGATTSTETAAPSGTRQSRLARLLSSSSEDSGVLSDTTLASSQFSTLARGRGAAALPPMQEVGDGEGDRWADVDAAVQSPVTSPAATLPRAVKGQVADVTVDSAADVTVDSVVHATATRTVPRTPARAIDLPTTEGRRARIFHPAHRATDAKVQAMVAHLTAPASDAAAARTRSPASASSRASDLWNASGSTPRGVFATSGARAKPPLTPLQTALSLAESRSAAQGASVDDLYRIPKPIRKLWMPGGSKFTEFLPRLDGLVNEMTARTGLVGFLRARFTDPLTRTLEPHTHWARELIEQVQAEVTRDLQSRAGPSSEAPPDVDQTLVATAAHEAVKQLVSRRFEQLTPREQTRWRERVDGRSPRFELALSSSQQRVHELPRRLSPNSPQADAPLAAPPLKAPPIFMRRHKDRPDAARPVADGDALRQRSAEGLRSPEGIRQMVDREWSTHWVLSLARDVAGTRR</sequence>
<dbReference type="Proteomes" id="UP000574369">
    <property type="component" value="Unassembled WGS sequence"/>
</dbReference>
<comment type="caution">
    <text evidence="2">The sequence shown here is derived from an EMBL/GenBank/DDBJ whole genome shotgun (WGS) entry which is preliminary data.</text>
</comment>
<gene>
    <name evidence="2" type="ORF">FHS28_000886</name>
</gene>
<protein>
    <submittedName>
        <fullName evidence="2">Uncharacterized protein</fullName>
    </submittedName>
</protein>
<evidence type="ECO:0000256" key="1">
    <source>
        <dbReference type="SAM" id="MobiDB-lite"/>
    </source>
</evidence>
<name>A0ABR6GN33_9BURK</name>
<evidence type="ECO:0000313" key="3">
    <source>
        <dbReference type="Proteomes" id="UP000574369"/>
    </source>
</evidence>
<evidence type="ECO:0000313" key="2">
    <source>
        <dbReference type="EMBL" id="MBB3193521.1"/>
    </source>
</evidence>
<accession>A0ABR6GN33</accession>
<proteinExistence type="predicted"/>
<feature type="region of interest" description="Disordered" evidence="1">
    <location>
        <begin position="799"/>
        <end position="863"/>
    </location>
</feature>
<feature type="compositionally biased region" description="Low complexity" evidence="1">
    <location>
        <begin position="595"/>
        <end position="614"/>
    </location>
</feature>
<dbReference type="RefSeq" id="WP_184294139.1">
    <property type="nucleotide sequence ID" value="NZ_JACHXO010000001.1"/>
</dbReference>
<feature type="region of interest" description="Disordered" evidence="1">
    <location>
        <begin position="13"/>
        <end position="53"/>
    </location>
</feature>
<keyword evidence="3" id="KW-1185">Reference proteome</keyword>